<organism evidence="1 2">
    <name type="scientific">Paracerasibacillus soli</name>
    <dbReference type="NCBI Taxonomy" id="480284"/>
    <lineage>
        <taxon>Bacteria</taxon>
        <taxon>Bacillati</taxon>
        <taxon>Bacillota</taxon>
        <taxon>Bacilli</taxon>
        <taxon>Bacillales</taxon>
        <taxon>Bacillaceae</taxon>
        <taxon>Paracerasibacillus</taxon>
    </lineage>
</organism>
<protein>
    <submittedName>
        <fullName evidence="1">Uncharacterized protein</fullName>
    </submittedName>
</protein>
<comment type="caution">
    <text evidence="1">The sequence shown here is derived from an EMBL/GenBank/DDBJ whole genome shotgun (WGS) entry which is preliminary data.</text>
</comment>
<name>A0ABU5CRM1_9BACI</name>
<dbReference type="Proteomes" id="UP001275315">
    <property type="component" value="Unassembled WGS sequence"/>
</dbReference>
<dbReference type="EMBL" id="JAWDIQ010000002">
    <property type="protein sequence ID" value="MDY0409027.1"/>
    <property type="molecule type" value="Genomic_DNA"/>
</dbReference>
<evidence type="ECO:0000313" key="2">
    <source>
        <dbReference type="Proteomes" id="UP001275315"/>
    </source>
</evidence>
<evidence type="ECO:0000313" key="1">
    <source>
        <dbReference type="EMBL" id="MDY0409027.1"/>
    </source>
</evidence>
<dbReference type="RefSeq" id="WP_320379848.1">
    <property type="nucleotide sequence ID" value="NZ_JAWDIQ010000002.1"/>
</dbReference>
<keyword evidence="2" id="KW-1185">Reference proteome</keyword>
<accession>A0ABU5CRM1</accession>
<proteinExistence type="predicted"/>
<reference evidence="1 2" key="1">
    <citation type="submission" date="2023-10" db="EMBL/GenBank/DDBJ databases">
        <title>Virgibacillus soli CC-YMP-6 genome.</title>
        <authorList>
            <person name="Miliotis G."/>
            <person name="Sengupta P."/>
            <person name="Hameed A."/>
            <person name="Chuvochina M."/>
            <person name="Mcdonagh F."/>
            <person name="Simpson A.C."/>
            <person name="Singh N.K."/>
            <person name="Rekha P.D."/>
            <person name="Raman K."/>
            <person name="Hugenholtz P."/>
            <person name="Venkateswaran K."/>
        </authorList>
    </citation>
    <scope>NUCLEOTIDE SEQUENCE [LARGE SCALE GENOMIC DNA]</scope>
    <source>
        <strain evidence="1 2">CC-YMP-6</strain>
    </source>
</reference>
<sequence>MNFLSKAMEEFGVEKKKKVIDPVKIFYEELIQKPTYNFLRDNQTEFLRKWDRKEKIKILLVLWKRDL</sequence>
<gene>
    <name evidence="1" type="ORF">RWD45_11225</name>
</gene>